<dbReference type="AlphaFoldDB" id="A0A2S4JR74"/>
<dbReference type="GO" id="GO:0042597">
    <property type="term" value="C:periplasmic space"/>
    <property type="evidence" value="ECO:0007669"/>
    <property type="project" value="InterPro"/>
</dbReference>
<dbReference type="Gene3D" id="3.40.190.10">
    <property type="entry name" value="Periplasmic binding protein-like II"/>
    <property type="match status" value="1"/>
</dbReference>
<dbReference type="InterPro" id="IPR007210">
    <property type="entry name" value="ABC_Gly_betaine_transp_sub-bd"/>
</dbReference>
<dbReference type="GO" id="GO:0015871">
    <property type="term" value="P:choline transport"/>
    <property type="evidence" value="ECO:0007669"/>
    <property type="project" value="InterPro"/>
</dbReference>
<dbReference type="InterPro" id="IPR017783">
    <property type="entry name" value="ABC_choline_sub-bd"/>
</dbReference>
<dbReference type="Proteomes" id="UP000237350">
    <property type="component" value="Unassembled WGS sequence"/>
</dbReference>
<dbReference type="GO" id="GO:0033265">
    <property type="term" value="F:choline binding"/>
    <property type="evidence" value="ECO:0007669"/>
    <property type="project" value="InterPro"/>
</dbReference>
<evidence type="ECO:0000313" key="2">
    <source>
        <dbReference type="EMBL" id="POR01992.1"/>
    </source>
</evidence>
<evidence type="ECO:0000313" key="3">
    <source>
        <dbReference type="Proteomes" id="UP000237350"/>
    </source>
</evidence>
<dbReference type="NCBIfam" id="TIGR03414">
    <property type="entry name" value="ABC_choline_bnd"/>
    <property type="match status" value="1"/>
</dbReference>
<name>A0A2S4JR74_9SPIO</name>
<feature type="domain" description="ABC-type glycine betaine transport system substrate-binding" evidence="1">
    <location>
        <begin position="47"/>
        <end position="298"/>
    </location>
</feature>
<dbReference type="GO" id="GO:0022857">
    <property type="term" value="F:transmembrane transporter activity"/>
    <property type="evidence" value="ECO:0007669"/>
    <property type="project" value="InterPro"/>
</dbReference>
<reference evidence="3" key="1">
    <citation type="submission" date="2015-12" db="EMBL/GenBank/DDBJ databases">
        <authorList>
            <person name="Lodha T.D."/>
            <person name="Chintalapati S."/>
            <person name="Chintalapati V.R."/>
            <person name="Sravanthi T."/>
        </authorList>
    </citation>
    <scope>NUCLEOTIDE SEQUENCE [LARGE SCALE GENOMIC DNA]</scope>
    <source>
        <strain evidence="3">JC133</strain>
    </source>
</reference>
<proteinExistence type="predicted"/>
<dbReference type="GO" id="GO:0043190">
    <property type="term" value="C:ATP-binding cassette (ABC) transporter complex"/>
    <property type="evidence" value="ECO:0007669"/>
    <property type="project" value="InterPro"/>
</dbReference>
<dbReference type="CDD" id="cd13640">
    <property type="entry name" value="PBP2_ChoX"/>
    <property type="match status" value="1"/>
</dbReference>
<dbReference type="RefSeq" id="WP_103680090.1">
    <property type="nucleotide sequence ID" value="NZ_LPWH01000063.1"/>
</dbReference>
<gene>
    <name evidence="2" type="ORF">AU468_06985</name>
</gene>
<organism evidence="2 3">
    <name type="scientific">Alkalispirochaeta sphaeroplastigenens</name>
    <dbReference type="NCBI Taxonomy" id="1187066"/>
    <lineage>
        <taxon>Bacteria</taxon>
        <taxon>Pseudomonadati</taxon>
        <taxon>Spirochaetota</taxon>
        <taxon>Spirochaetia</taxon>
        <taxon>Spirochaetales</taxon>
        <taxon>Spirochaetaceae</taxon>
        <taxon>Alkalispirochaeta</taxon>
    </lineage>
</organism>
<dbReference type="SUPFAM" id="SSF53850">
    <property type="entry name" value="Periplasmic binding protein-like II"/>
    <property type="match status" value="1"/>
</dbReference>
<sequence>MINGKERKIFLQVLSLIVLSVPVVFAGGQKEAAQQADAEGAHQQVVVRFAEVGWMDIEATTAAARLVLEAIGYETTSNTVSVPVAYEGMAEGDVDIFLGNWMPSMGTIANAYFERGVVEKVRPNLEGAKYTLAVPRYLAEEGLTDFSRIAEFADDLDYTIHGIEAGNDGNQIIWDMIHSRDFGLDDFVVAESSEAGMLSEARARARREEPIVFLGWAPHPMNSYIDMVYLTGGDDHFGPDFGAATVYTNARAGFLADYPNLERFFNNLYYTVEMENDIMAKIDEGIDAREAARSWLRENPAILEEWLQGVETLSGEDALAVVREALAG</sequence>
<protein>
    <submittedName>
        <fullName evidence="2">Glycine/betaine ABC transporter substrate-binding protein</fullName>
    </submittedName>
</protein>
<comment type="caution">
    <text evidence="2">The sequence shown here is derived from an EMBL/GenBank/DDBJ whole genome shotgun (WGS) entry which is preliminary data.</text>
</comment>
<evidence type="ECO:0000259" key="1">
    <source>
        <dbReference type="Pfam" id="PF04069"/>
    </source>
</evidence>
<dbReference type="Pfam" id="PF04069">
    <property type="entry name" value="OpuAC"/>
    <property type="match status" value="1"/>
</dbReference>
<dbReference type="OrthoDB" id="9787902at2"/>
<dbReference type="Gene3D" id="3.40.190.100">
    <property type="entry name" value="Glycine betaine-binding periplasmic protein, domain 2"/>
    <property type="match status" value="1"/>
</dbReference>
<accession>A0A2S4JR74</accession>
<dbReference type="EMBL" id="LPWH01000063">
    <property type="protein sequence ID" value="POR01992.1"/>
    <property type="molecule type" value="Genomic_DNA"/>
</dbReference>
<keyword evidence="3" id="KW-1185">Reference proteome</keyword>